<dbReference type="GO" id="GO:0097367">
    <property type="term" value="F:carbohydrate derivative binding"/>
    <property type="evidence" value="ECO:0007669"/>
    <property type="project" value="InterPro"/>
</dbReference>
<keyword evidence="2" id="KW-0413">Isomerase</keyword>
<dbReference type="OrthoDB" id="9781311at2"/>
<feature type="domain" description="SIS" evidence="1">
    <location>
        <begin position="29"/>
        <end position="195"/>
    </location>
</feature>
<evidence type="ECO:0000259" key="1">
    <source>
        <dbReference type="PROSITE" id="PS51464"/>
    </source>
</evidence>
<dbReference type="InterPro" id="IPR050099">
    <property type="entry name" value="SIS_GmhA/DiaA_subfam"/>
</dbReference>
<organism evidence="2 3">
    <name type="scientific">Deinococcus yavapaiensis KR-236</name>
    <dbReference type="NCBI Taxonomy" id="694435"/>
    <lineage>
        <taxon>Bacteria</taxon>
        <taxon>Thermotogati</taxon>
        <taxon>Deinococcota</taxon>
        <taxon>Deinococci</taxon>
        <taxon>Deinococcales</taxon>
        <taxon>Deinococcaceae</taxon>
        <taxon>Deinococcus</taxon>
    </lineage>
</organism>
<name>A0A318S3A9_9DEIO</name>
<dbReference type="PANTHER" id="PTHR30390:SF8">
    <property type="entry name" value="SUGAR ISOMERASE (SIS)"/>
    <property type="match status" value="1"/>
</dbReference>
<dbReference type="AlphaFoldDB" id="A0A318S3A9"/>
<dbReference type="Proteomes" id="UP000248326">
    <property type="component" value="Unassembled WGS sequence"/>
</dbReference>
<dbReference type="PROSITE" id="PS51464">
    <property type="entry name" value="SIS"/>
    <property type="match status" value="1"/>
</dbReference>
<dbReference type="SUPFAM" id="SSF53697">
    <property type="entry name" value="SIS domain"/>
    <property type="match status" value="1"/>
</dbReference>
<accession>A0A318S3A9</accession>
<reference evidence="2 3" key="1">
    <citation type="submission" date="2018-06" db="EMBL/GenBank/DDBJ databases">
        <title>Genomic Encyclopedia of Type Strains, Phase IV (KMG-IV): sequencing the most valuable type-strain genomes for metagenomic binning, comparative biology and taxonomic classification.</title>
        <authorList>
            <person name="Goeker M."/>
        </authorList>
    </citation>
    <scope>NUCLEOTIDE SEQUENCE [LARGE SCALE GENOMIC DNA]</scope>
    <source>
        <strain evidence="2 3">DSM 18048</strain>
    </source>
</reference>
<dbReference type="InterPro" id="IPR035461">
    <property type="entry name" value="GmhA/DiaA"/>
</dbReference>
<keyword evidence="3" id="KW-1185">Reference proteome</keyword>
<dbReference type="GO" id="GO:1901135">
    <property type="term" value="P:carbohydrate derivative metabolic process"/>
    <property type="evidence" value="ECO:0007669"/>
    <property type="project" value="InterPro"/>
</dbReference>
<dbReference type="RefSeq" id="WP_110887940.1">
    <property type="nucleotide sequence ID" value="NZ_QJSX01000014.1"/>
</dbReference>
<dbReference type="InterPro" id="IPR001347">
    <property type="entry name" value="SIS_dom"/>
</dbReference>
<evidence type="ECO:0000313" key="2">
    <source>
        <dbReference type="EMBL" id="PYE51915.1"/>
    </source>
</evidence>
<dbReference type="Gene3D" id="3.40.50.10490">
    <property type="entry name" value="Glucose-6-phosphate isomerase like protein, domain 1"/>
    <property type="match status" value="1"/>
</dbReference>
<dbReference type="Pfam" id="PF13580">
    <property type="entry name" value="SIS_2"/>
    <property type="match status" value="1"/>
</dbReference>
<dbReference type="EMBL" id="QJSX01000014">
    <property type="protein sequence ID" value="PYE51915.1"/>
    <property type="molecule type" value="Genomic_DNA"/>
</dbReference>
<dbReference type="PANTHER" id="PTHR30390">
    <property type="entry name" value="SEDOHEPTULOSE 7-PHOSPHATE ISOMERASE / DNAA INITIATOR-ASSOCIATING FACTOR FOR REPLICATION INITIATION"/>
    <property type="match status" value="1"/>
</dbReference>
<proteinExistence type="predicted"/>
<evidence type="ECO:0000313" key="3">
    <source>
        <dbReference type="Proteomes" id="UP000248326"/>
    </source>
</evidence>
<dbReference type="CDD" id="cd05006">
    <property type="entry name" value="SIS_GmhA"/>
    <property type="match status" value="1"/>
</dbReference>
<dbReference type="InterPro" id="IPR046348">
    <property type="entry name" value="SIS_dom_sf"/>
</dbReference>
<sequence length="200" mass="21510">MSIHAYLETVRQALASTNVDALEAVTSLLHDAYRAGTTVYTCGNGASAALASHMACDLGKGTASDLSRGPQQRAERRLRVVCLNDNTALMTALANDLAYEDVYLEQLKNVLMPGDLVIGISGSGGSPNVLRALEYARLHGARTVGFTGRQAKCELIRPLCDVLAQAPLEMMEQIEDAHVIYFHAVAVALRERLRAALQDA</sequence>
<dbReference type="GO" id="GO:0016853">
    <property type="term" value="F:isomerase activity"/>
    <property type="evidence" value="ECO:0007669"/>
    <property type="project" value="UniProtKB-KW"/>
</dbReference>
<comment type="caution">
    <text evidence="2">The sequence shown here is derived from an EMBL/GenBank/DDBJ whole genome shotgun (WGS) entry which is preliminary data.</text>
</comment>
<gene>
    <name evidence="2" type="ORF">DES52_114116</name>
</gene>
<protein>
    <submittedName>
        <fullName evidence="2">D-sedoheptulose 7-phosphate isomerase</fullName>
    </submittedName>
</protein>